<dbReference type="AlphaFoldDB" id="A0AAV3WZM3"/>
<proteinExistence type="predicted"/>
<evidence type="ECO:0000313" key="1">
    <source>
        <dbReference type="EMBL" id="GET35318.1"/>
    </source>
</evidence>
<protein>
    <submittedName>
        <fullName evidence="1">Uncharacterized protein</fullName>
    </submittedName>
</protein>
<accession>A0AAV3WZM3</accession>
<dbReference type="EMBL" id="BLAY01000001">
    <property type="protein sequence ID" value="GET35318.1"/>
    <property type="molecule type" value="Genomic_DNA"/>
</dbReference>
<comment type="caution">
    <text evidence="1">The sequence shown here is derived from an EMBL/GenBank/DDBJ whole genome shotgun (WGS) entry which is preliminary data.</text>
</comment>
<evidence type="ECO:0000313" key="2">
    <source>
        <dbReference type="Proteomes" id="UP001050975"/>
    </source>
</evidence>
<dbReference type="Proteomes" id="UP001050975">
    <property type="component" value="Unassembled WGS sequence"/>
</dbReference>
<name>A0AAV3WZM3_9CYAN</name>
<organism evidence="1 2">
    <name type="scientific">Microseira wollei NIES-4236</name>
    <dbReference type="NCBI Taxonomy" id="2530354"/>
    <lineage>
        <taxon>Bacteria</taxon>
        <taxon>Bacillati</taxon>
        <taxon>Cyanobacteriota</taxon>
        <taxon>Cyanophyceae</taxon>
        <taxon>Oscillatoriophycideae</taxon>
        <taxon>Aerosakkonematales</taxon>
        <taxon>Aerosakkonemataceae</taxon>
        <taxon>Microseira</taxon>
    </lineage>
</organism>
<keyword evidence="2" id="KW-1185">Reference proteome</keyword>
<gene>
    <name evidence="1" type="ORF">MiSe_00600</name>
</gene>
<sequence>MRPGLLSSPRWRLCLDKAIWGWLCECPIPHRPLDYTYDLAYPVASSVTASIRVSLKAQRLDPGLPYLDQTLWQLVECRKCLGNVSTESAAGKSRLAMLLAGSR</sequence>
<reference evidence="1" key="1">
    <citation type="submission" date="2019-10" db="EMBL/GenBank/DDBJ databases">
        <title>Draft genome sequece of Microseira wollei NIES-4236.</title>
        <authorList>
            <person name="Yamaguchi H."/>
            <person name="Suzuki S."/>
            <person name="Kawachi M."/>
        </authorList>
    </citation>
    <scope>NUCLEOTIDE SEQUENCE</scope>
    <source>
        <strain evidence="1">NIES-4236</strain>
    </source>
</reference>